<keyword evidence="1" id="KW-0472">Membrane</keyword>
<evidence type="ECO:0000313" key="2">
    <source>
        <dbReference type="EMBL" id="SBT02025.1"/>
    </source>
</evidence>
<keyword evidence="1" id="KW-1133">Transmembrane helix</keyword>
<evidence type="ECO:0000313" key="3">
    <source>
        <dbReference type="Proteomes" id="UP000078546"/>
    </source>
</evidence>
<dbReference type="AlphaFoldDB" id="A0A1A8XDT4"/>
<reference evidence="3" key="1">
    <citation type="submission" date="2016-05" db="EMBL/GenBank/DDBJ databases">
        <authorList>
            <person name="Naeem Raeece"/>
        </authorList>
    </citation>
    <scope>NUCLEOTIDE SEQUENCE [LARGE SCALE GENOMIC DNA]</scope>
</reference>
<accession>A0A1A8XDT4</accession>
<dbReference type="Proteomes" id="UP000078546">
    <property type="component" value="Unassembled WGS sequence"/>
</dbReference>
<name>A0A1A8XDT4_PLAOA</name>
<keyword evidence="1" id="KW-0812">Transmembrane</keyword>
<feature type="transmembrane region" description="Helical" evidence="1">
    <location>
        <begin position="98"/>
        <end position="115"/>
    </location>
</feature>
<dbReference type="EMBL" id="FLQV01002993">
    <property type="protein sequence ID" value="SBT02025.1"/>
    <property type="molecule type" value="Genomic_DNA"/>
</dbReference>
<evidence type="ECO:0008006" key="4">
    <source>
        <dbReference type="Google" id="ProtNLM"/>
    </source>
</evidence>
<organism evidence="2 3">
    <name type="scientific">Plasmodium ovale curtisi</name>
    <dbReference type="NCBI Taxonomy" id="864141"/>
    <lineage>
        <taxon>Eukaryota</taxon>
        <taxon>Sar</taxon>
        <taxon>Alveolata</taxon>
        <taxon>Apicomplexa</taxon>
        <taxon>Aconoidasida</taxon>
        <taxon>Haemosporida</taxon>
        <taxon>Plasmodiidae</taxon>
        <taxon>Plasmodium</taxon>
        <taxon>Plasmodium (Plasmodium)</taxon>
    </lineage>
</organism>
<protein>
    <recommendedName>
        <fullName evidence="4">PIR Superfamily Protein</fullName>
    </recommendedName>
</protein>
<sequence>MTTDFTWFTCKICSSNLDHIKKLKLSLDYIENYDKTKNTNSYQQSKYVCDELDQFKKIHNINELFKMQCSAEHASLSVDLQQARFSTRTTNINVNKTISAFLSIVAIFGIFSFLYKLTLFRPLIRNHVLRTSKDLFKVNEYGTKALSENLLQYVDINSQRDNHNIGYNAV</sequence>
<proteinExistence type="predicted"/>
<gene>
    <name evidence="2" type="ORF">POVCU1_072110</name>
</gene>
<evidence type="ECO:0000256" key="1">
    <source>
        <dbReference type="SAM" id="Phobius"/>
    </source>
</evidence>